<proteinExistence type="predicted"/>
<name>A0A4Z2GVZ9_9TELE</name>
<organism evidence="1 2">
    <name type="scientific">Liparis tanakae</name>
    <name type="common">Tanaka's snailfish</name>
    <dbReference type="NCBI Taxonomy" id="230148"/>
    <lineage>
        <taxon>Eukaryota</taxon>
        <taxon>Metazoa</taxon>
        <taxon>Chordata</taxon>
        <taxon>Craniata</taxon>
        <taxon>Vertebrata</taxon>
        <taxon>Euteleostomi</taxon>
        <taxon>Actinopterygii</taxon>
        <taxon>Neopterygii</taxon>
        <taxon>Teleostei</taxon>
        <taxon>Neoteleostei</taxon>
        <taxon>Acanthomorphata</taxon>
        <taxon>Eupercaria</taxon>
        <taxon>Perciformes</taxon>
        <taxon>Cottioidei</taxon>
        <taxon>Cottales</taxon>
        <taxon>Liparidae</taxon>
        <taxon>Liparis</taxon>
    </lineage>
</organism>
<protein>
    <submittedName>
        <fullName evidence="1">Uncharacterized protein</fullName>
    </submittedName>
</protein>
<gene>
    <name evidence="1" type="ORF">EYF80_032534</name>
</gene>
<dbReference type="EMBL" id="SRLO01000409">
    <property type="protein sequence ID" value="TNN57275.1"/>
    <property type="molecule type" value="Genomic_DNA"/>
</dbReference>
<keyword evidence="2" id="KW-1185">Reference proteome</keyword>
<comment type="caution">
    <text evidence="1">The sequence shown here is derived from an EMBL/GenBank/DDBJ whole genome shotgun (WGS) entry which is preliminary data.</text>
</comment>
<reference evidence="1 2" key="1">
    <citation type="submission" date="2019-03" db="EMBL/GenBank/DDBJ databases">
        <title>First draft genome of Liparis tanakae, snailfish: a comprehensive survey of snailfish specific genes.</title>
        <authorList>
            <person name="Kim W."/>
            <person name="Song I."/>
            <person name="Jeong J.-H."/>
            <person name="Kim D."/>
            <person name="Kim S."/>
            <person name="Ryu S."/>
            <person name="Song J.Y."/>
            <person name="Lee S.K."/>
        </authorList>
    </citation>
    <scope>NUCLEOTIDE SEQUENCE [LARGE SCALE GENOMIC DNA]</scope>
    <source>
        <tissue evidence="1">Muscle</tissue>
    </source>
</reference>
<dbReference type="AlphaFoldDB" id="A0A4Z2GVZ9"/>
<evidence type="ECO:0000313" key="1">
    <source>
        <dbReference type="EMBL" id="TNN57275.1"/>
    </source>
</evidence>
<sequence length="62" mass="7075">MKLKRPEHQWSPASESQSCLSDIQSVCFSNSVRVSVTLPVTSLTQRRSSWGVEPRKIRDVKM</sequence>
<dbReference type="Proteomes" id="UP000314294">
    <property type="component" value="Unassembled WGS sequence"/>
</dbReference>
<evidence type="ECO:0000313" key="2">
    <source>
        <dbReference type="Proteomes" id="UP000314294"/>
    </source>
</evidence>
<accession>A0A4Z2GVZ9</accession>